<dbReference type="Proteomes" id="UP000325440">
    <property type="component" value="Unassembled WGS sequence"/>
</dbReference>
<evidence type="ECO:0000313" key="2">
    <source>
        <dbReference type="EMBL" id="VVC42301.1"/>
    </source>
</evidence>
<feature type="signal peptide" evidence="1">
    <location>
        <begin position="1"/>
        <end position="24"/>
    </location>
</feature>
<protein>
    <submittedName>
        <fullName evidence="2">Uncharacterized protein</fullName>
    </submittedName>
</protein>
<gene>
    <name evidence="2" type="ORF">CINCED_3A013086</name>
</gene>
<name>A0A5E4NIV5_9HEMI</name>
<dbReference type="PANTHER" id="PTHR47890">
    <property type="entry name" value="LD24308P"/>
    <property type="match status" value="1"/>
</dbReference>
<dbReference type="PANTHER" id="PTHR47890:SF1">
    <property type="entry name" value="LD24308P"/>
    <property type="match status" value="1"/>
</dbReference>
<keyword evidence="3" id="KW-1185">Reference proteome</keyword>
<evidence type="ECO:0000256" key="1">
    <source>
        <dbReference type="SAM" id="SignalP"/>
    </source>
</evidence>
<proteinExistence type="predicted"/>
<dbReference type="AlphaFoldDB" id="A0A5E4NIV5"/>
<keyword evidence="1" id="KW-0732">Signal</keyword>
<accession>A0A5E4NIV5</accession>
<dbReference type="InterPro" id="IPR032062">
    <property type="entry name" value="DUF4803"/>
</dbReference>
<dbReference type="Pfam" id="PF16061">
    <property type="entry name" value="DUF4803"/>
    <property type="match status" value="1"/>
</dbReference>
<organism evidence="2 3">
    <name type="scientific">Cinara cedri</name>
    <dbReference type="NCBI Taxonomy" id="506608"/>
    <lineage>
        <taxon>Eukaryota</taxon>
        <taxon>Metazoa</taxon>
        <taxon>Ecdysozoa</taxon>
        <taxon>Arthropoda</taxon>
        <taxon>Hexapoda</taxon>
        <taxon>Insecta</taxon>
        <taxon>Pterygota</taxon>
        <taxon>Neoptera</taxon>
        <taxon>Paraneoptera</taxon>
        <taxon>Hemiptera</taxon>
        <taxon>Sternorrhyncha</taxon>
        <taxon>Aphidomorpha</taxon>
        <taxon>Aphidoidea</taxon>
        <taxon>Aphididae</taxon>
        <taxon>Lachninae</taxon>
        <taxon>Cinara</taxon>
    </lineage>
</organism>
<dbReference type="OrthoDB" id="6366357at2759"/>
<evidence type="ECO:0000313" key="3">
    <source>
        <dbReference type="Proteomes" id="UP000325440"/>
    </source>
</evidence>
<dbReference type="EMBL" id="CABPRJ010001944">
    <property type="protein sequence ID" value="VVC42301.1"/>
    <property type="molecule type" value="Genomic_DNA"/>
</dbReference>
<feature type="chain" id="PRO_5022820557" evidence="1">
    <location>
        <begin position="25"/>
        <end position="681"/>
    </location>
</feature>
<sequence>MEFFNYNILMLAVLCLALFTTTNSSVISEDVEDVFDLTTKVLEYVSKTWDVVNKVEEHAGDEKAPLVWFTKTKERRILTSFGRITNLVKMTQTETDDIRTMMLSNLKKLQSIPDATLNGIQVNELLECVRSIENDFSTMEEYKFGGIDTDKSINPSFTSYTLEKFADGMLSYSSGAPHKQMAKIHSFIVPEWEEFDFYTHGGVFNLVIDTMNHSDMLCDQKQSLQQLVYNLYTTLHLTQLKGYSVIQFSWMLLQNYGKGNFTYERIKQTEIFKKKITEQLLAAQNVIVTASNMYWKCDPEKHIKGKTYLEVTQLLQGYIENEADMNYEGSCMKNCAYYEVGEHKSCNRDQFCAKQQVCPGRILNCQFFDSDMRICQSPFGSNRRYDYISYENGKVLGDSSNCKGTMSNVDSWWVYLLWHCSYCFCLCDSKESSSDRHFSLKPSLSDIDKNKVVTGIRFTKVKQMFHLQVQEGDLGPRGLIIESSRQWVEVPGPEFSFKNRTLKEGVDFHTLTYTARALDLDDVHAPNDTVVTGVKFRMIGSHLNIEIRVTPFDFMTGKLIDPATKSNWIGNDNTEFSNPPRIEIDISNSDLPTKSPNLSEMDMSSNKYLFFTHSSIDHDVAQTTLPFIDNQIVAPYPGVPLSGVGIYFKGKKNYAGYIGPSVFTYDLSKNINSELFTIETM</sequence>
<reference evidence="2 3" key="1">
    <citation type="submission" date="2019-08" db="EMBL/GenBank/DDBJ databases">
        <authorList>
            <person name="Alioto T."/>
            <person name="Alioto T."/>
            <person name="Gomez Garrido J."/>
        </authorList>
    </citation>
    <scope>NUCLEOTIDE SEQUENCE [LARGE SCALE GENOMIC DNA]</scope>
</reference>